<dbReference type="AlphaFoldDB" id="A0A426YNI6"/>
<protein>
    <submittedName>
        <fullName evidence="2">Uncharacterized protein</fullName>
    </submittedName>
</protein>
<accession>A0A426YNI6</accession>
<evidence type="ECO:0000256" key="1">
    <source>
        <dbReference type="SAM" id="Coils"/>
    </source>
</evidence>
<comment type="caution">
    <text evidence="2">The sequence shown here is derived from an EMBL/GenBank/DDBJ whole genome shotgun (WGS) entry which is preliminary data.</text>
</comment>
<dbReference type="EMBL" id="AMZH03011225">
    <property type="protein sequence ID" value="RRT53278.1"/>
    <property type="molecule type" value="Genomic_DNA"/>
</dbReference>
<proteinExistence type="predicted"/>
<name>A0A426YNI6_ENSVE</name>
<reference evidence="2 3" key="1">
    <citation type="journal article" date="2014" name="Agronomy (Basel)">
        <title>A Draft Genome Sequence for Ensete ventricosum, the Drought-Tolerant Tree Against Hunger.</title>
        <authorList>
            <person name="Harrison J."/>
            <person name="Moore K.A."/>
            <person name="Paszkiewicz K."/>
            <person name="Jones T."/>
            <person name="Grant M."/>
            <person name="Ambacheew D."/>
            <person name="Muzemil S."/>
            <person name="Studholme D.J."/>
        </authorList>
    </citation>
    <scope>NUCLEOTIDE SEQUENCE [LARGE SCALE GENOMIC DNA]</scope>
</reference>
<gene>
    <name evidence="2" type="ORF">B296_00049956</name>
</gene>
<organism evidence="2 3">
    <name type="scientific">Ensete ventricosum</name>
    <name type="common">Abyssinian banana</name>
    <name type="synonym">Musa ensete</name>
    <dbReference type="NCBI Taxonomy" id="4639"/>
    <lineage>
        <taxon>Eukaryota</taxon>
        <taxon>Viridiplantae</taxon>
        <taxon>Streptophyta</taxon>
        <taxon>Embryophyta</taxon>
        <taxon>Tracheophyta</taxon>
        <taxon>Spermatophyta</taxon>
        <taxon>Magnoliopsida</taxon>
        <taxon>Liliopsida</taxon>
        <taxon>Zingiberales</taxon>
        <taxon>Musaceae</taxon>
        <taxon>Ensete</taxon>
    </lineage>
</organism>
<keyword evidence="1" id="KW-0175">Coiled coil</keyword>
<evidence type="ECO:0000313" key="2">
    <source>
        <dbReference type="EMBL" id="RRT53278.1"/>
    </source>
</evidence>
<dbReference type="Proteomes" id="UP000287651">
    <property type="component" value="Unassembled WGS sequence"/>
</dbReference>
<feature type="coiled-coil region" evidence="1">
    <location>
        <begin position="114"/>
        <end position="176"/>
    </location>
</feature>
<evidence type="ECO:0000313" key="3">
    <source>
        <dbReference type="Proteomes" id="UP000287651"/>
    </source>
</evidence>
<sequence length="256" mass="28993">MTKKGKESTEAKEVQERSYSVRELCEVSGRAGVDRYFIAHMSKLPHAEADEPVTPRWSSLLRSDRMWTKGPLAAECLRGAIHPILVKQLYECSSKELMDRAAKSAIWVFAEQWAKELQANVDQLRAELESSKSWRKDLELDVNTVCASLQGARDDRTRLEEDVMSLIEAVVLLEAELKVEDPKAVTSYKASQGFESGLEKMGRISYEFGYRVVLERFPSKHSEAAIEENPFAECPKDGNIKMDLCLPFNDITSLEK</sequence>